<dbReference type="EMBL" id="RAYQ01000014">
    <property type="protein sequence ID" value="RKI90535.1"/>
    <property type="molecule type" value="Genomic_DNA"/>
</dbReference>
<gene>
    <name evidence="1" type="ORF">D7V94_14035</name>
</gene>
<proteinExistence type="predicted"/>
<accession>A0A3A9AW14</accession>
<protein>
    <submittedName>
        <fullName evidence="1">Uncharacterized protein</fullName>
    </submittedName>
</protein>
<evidence type="ECO:0000313" key="1">
    <source>
        <dbReference type="EMBL" id="RKI90535.1"/>
    </source>
</evidence>
<evidence type="ECO:0000313" key="2">
    <source>
        <dbReference type="Proteomes" id="UP000280696"/>
    </source>
</evidence>
<dbReference type="AlphaFoldDB" id="A0A3A9AW14"/>
<dbReference type="Proteomes" id="UP000280696">
    <property type="component" value="Unassembled WGS sequence"/>
</dbReference>
<comment type="caution">
    <text evidence="1">The sequence shown here is derived from an EMBL/GenBank/DDBJ whole genome shotgun (WGS) entry which is preliminary data.</text>
</comment>
<name>A0A3A9AW14_9FIRM</name>
<keyword evidence="2" id="KW-1185">Reference proteome</keyword>
<reference evidence="1 2" key="1">
    <citation type="submission" date="2018-09" db="EMBL/GenBank/DDBJ databases">
        <title>Murine metabolic-syndrome-specific gut microbial biobank.</title>
        <authorList>
            <person name="Liu C."/>
        </authorList>
    </citation>
    <scope>NUCLEOTIDE SEQUENCE [LARGE SCALE GENOMIC DNA]</scope>
    <source>
        <strain evidence="1 2">0.1xD8-82</strain>
    </source>
</reference>
<sequence>MHHHDAWRGRTVSNLKGLGKRVLQICFINDGSMKILHKIRMKDIIKKGFFRFIQKVMQERREPAIRTGTGLRDKLKRWNLEGNYVFQFIVE</sequence>
<organism evidence="1 2">
    <name type="scientific">Parablautia intestinalis</name>
    <dbReference type="NCBI Taxonomy" id="2320100"/>
    <lineage>
        <taxon>Bacteria</taxon>
        <taxon>Bacillati</taxon>
        <taxon>Bacillota</taxon>
        <taxon>Clostridia</taxon>
        <taxon>Lachnospirales</taxon>
        <taxon>Lachnospiraceae</taxon>
        <taxon>Parablautia</taxon>
    </lineage>
</organism>